<dbReference type="InterPro" id="IPR011990">
    <property type="entry name" value="TPR-like_helical_dom_sf"/>
</dbReference>
<dbReference type="Proteomes" id="UP000235371">
    <property type="component" value="Unassembled WGS sequence"/>
</dbReference>
<evidence type="ECO:0000256" key="1">
    <source>
        <dbReference type="SAM" id="MobiDB-lite"/>
    </source>
</evidence>
<dbReference type="OrthoDB" id="5328412at2759"/>
<evidence type="ECO:0000313" key="2">
    <source>
        <dbReference type="EMBL" id="PMD58516.1"/>
    </source>
</evidence>
<feature type="region of interest" description="Disordered" evidence="1">
    <location>
        <begin position="1"/>
        <end position="25"/>
    </location>
</feature>
<dbReference type="AlphaFoldDB" id="A0A2J6T671"/>
<sequence length="488" mass="53383">MPKPKQFLKENKKKSKHAPSAPTTADEYLAAGVDFEEAGEKWRGGDAAKSTRFFVRAIDCYEDALKKFPHSFDLAYNKARLQYELTQHPKLLQQLPGSLLELLQTAIESSRYALKLNEQNADVLFNTAQALTSYVEALQDASNATDPLPFLEEALELFQKCLEYQELQHREFRVQAKAAAAQETDTDDGGVSLTTGSTMNVDSEPAKTDILRATIIEPVTNPSLLDTIIAQLRTLSLLCSLLPVPSGQALQFIQDYATGIIEIKLDAYCIGTGRDIESALARDEYFAALSDLQFRNGLLNVQPYFDIIKQLYSFPTAQSNPEALVKSAEARITFHNNVLLYEDTLNLSWEALSTALVTLTTASKLPDVENLAAVHVLRGDVEMLRYQMGQRGFAAAKKSAEVLLKNAEVFYRGGKNVARAAAEQGVEGEGAVKEGLVKGLRGDGMGMQGVFAGMLAGSQGDVVEKMIIEAVEDGVVTREQLQGLGFAA</sequence>
<keyword evidence="3" id="KW-1185">Reference proteome</keyword>
<dbReference type="RefSeq" id="XP_024735420.1">
    <property type="nucleotide sequence ID" value="XM_024875036.1"/>
</dbReference>
<evidence type="ECO:0000313" key="3">
    <source>
        <dbReference type="Proteomes" id="UP000235371"/>
    </source>
</evidence>
<dbReference type="Gene3D" id="1.25.40.10">
    <property type="entry name" value="Tetratricopeptide repeat domain"/>
    <property type="match status" value="1"/>
</dbReference>
<evidence type="ECO:0008006" key="4">
    <source>
        <dbReference type="Google" id="ProtNLM"/>
    </source>
</evidence>
<dbReference type="GeneID" id="36583116"/>
<accession>A0A2J6T671</accession>
<protein>
    <recommendedName>
        <fullName evidence="4">TPR-like protein</fullName>
    </recommendedName>
</protein>
<name>A0A2J6T671_9HELO</name>
<dbReference type="InParanoid" id="A0A2J6T671"/>
<dbReference type="EMBL" id="KZ613822">
    <property type="protein sequence ID" value="PMD58516.1"/>
    <property type="molecule type" value="Genomic_DNA"/>
</dbReference>
<organism evidence="2 3">
    <name type="scientific">Hyaloscypha bicolor E</name>
    <dbReference type="NCBI Taxonomy" id="1095630"/>
    <lineage>
        <taxon>Eukaryota</taxon>
        <taxon>Fungi</taxon>
        <taxon>Dikarya</taxon>
        <taxon>Ascomycota</taxon>
        <taxon>Pezizomycotina</taxon>
        <taxon>Leotiomycetes</taxon>
        <taxon>Helotiales</taxon>
        <taxon>Hyaloscyphaceae</taxon>
        <taxon>Hyaloscypha</taxon>
        <taxon>Hyaloscypha bicolor</taxon>
    </lineage>
</organism>
<proteinExistence type="predicted"/>
<reference evidence="2 3" key="1">
    <citation type="submission" date="2016-04" db="EMBL/GenBank/DDBJ databases">
        <title>A degradative enzymes factory behind the ericoid mycorrhizal symbiosis.</title>
        <authorList>
            <consortium name="DOE Joint Genome Institute"/>
            <person name="Martino E."/>
            <person name="Morin E."/>
            <person name="Grelet G."/>
            <person name="Kuo A."/>
            <person name="Kohler A."/>
            <person name="Daghino S."/>
            <person name="Barry K."/>
            <person name="Choi C."/>
            <person name="Cichocki N."/>
            <person name="Clum A."/>
            <person name="Copeland A."/>
            <person name="Hainaut M."/>
            <person name="Haridas S."/>
            <person name="Labutti K."/>
            <person name="Lindquist E."/>
            <person name="Lipzen A."/>
            <person name="Khouja H.-R."/>
            <person name="Murat C."/>
            <person name="Ohm R."/>
            <person name="Olson A."/>
            <person name="Spatafora J."/>
            <person name="Veneault-Fourrey C."/>
            <person name="Henrissat B."/>
            <person name="Grigoriev I."/>
            <person name="Martin F."/>
            <person name="Perotto S."/>
        </authorList>
    </citation>
    <scope>NUCLEOTIDE SEQUENCE [LARGE SCALE GENOMIC DNA]</scope>
    <source>
        <strain evidence="2 3">E</strain>
    </source>
</reference>
<dbReference type="SUPFAM" id="SSF48452">
    <property type="entry name" value="TPR-like"/>
    <property type="match status" value="1"/>
</dbReference>
<gene>
    <name evidence="2" type="ORF">K444DRAFT_531908</name>
</gene>